<sequence length="300" mass="32572">MRSRSAARFSSRTAPVGRSAHLASLARTRFHCSWQWWISRRHRLVDTASPPCSAPPPLRQSLSPPFSIAWSISLGQILTVAPPPLANTPQLLLLQAAAPPLLKYPTHPLYNTPIRDPTVLAGVPRLRPVLASPPYLPPCRRPCVGAASTSTVLAVSLLTARPGSTVPADVPARSRRPASLPRLPSLSLAAPRFLARRPPRSTVLARRPSQSPRRRRRERRPLLVGSGGGTCKRSRRDRCGGRGGEIGGRRRCGGGGREQSVLSWLVRWEARRLVESDDDKAVVVGADEGRANGWASAVKC</sequence>
<protein>
    <submittedName>
        <fullName evidence="2">Uncharacterized protein</fullName>
    </submittedName>
</protein>
<dbReference type="Proteomes" id="UP001419268">
    <property type="component" value="Unassembled WGS sequence"/>
</dbReference>
<dbReference type="EMBL" id="JBBNAG010000006">
    <property type="protein sequence ID" value="KAK9126631.1"/>
    <property type="molecule type" value="Genomic_DNA"/>
</dbReference>
<feature type="region of interest" description="Disordered" evidence="1">
    <location>
        <begin position="197"/>
        <end position="256"/>
    </location>
</feature>
<name>A0AAP0J5Q6_9MAGN</name>
<keyword evidence="3" id="KW-1185">Reference proteome</keyword>
<proteinExistence type="predicted"/>
<gene>
    <name evidence="2" type="ORF">Scep_015477</name>
</gene>
<organism evidence="2 3">
    <name type="scientific">Stephania cephalantha</name>
    <dbReference type="NCBI Taxonomy" id="152367"/>
    <lineage>
        <taxon>Eukaryota</taxon>
        <taxon>Viridiplantae</taxon>
        <taxon>Streptophyta</taxon>
        <taxon>Embryophyta</taxon>
        <taxon>Tracheophyta</taxon>
        <taxon>Spermatophyta</taxon>
        <taxon>Magnoliopsida</taxon>
        <taxon>Ranunculales</taxon>
        <taxon>Menispermaceae</taxon>
        <taxon>Menispermoideae</taxon>
        <taxon>Cissampelideae</taxon>
        <taxon>Stephania</taxon>
    </lineage>
</organism>
<accession>A0AAP0J5Q6</accession>
<reference evidence="2 3" key="1">
    <citation type="submission" date="2024-01" db="EMBL/GenBank/DDBJ databases">
        <title>Genome assemblies of Stephania.</title>
        <authorList>
            <person name="Yang L."/>
        </authorList>
    </citation>
    <scope>NUCLEOTIDE SEQUENCE [LARGE SCALE GENOMIC DNA]</scope>
    <source>
        <strain evidence="2">JXDWG</strain>
        <tissue evidence="2">Leaf</tissue>
    </source>
</reference>
<comment type="caution">
    <text evidence="2">The sequence shown here is derived from an EMBL/GenBank/DDBJ whole genome shotgun (WGS) entry which is preliminary data.</text>
</comment>
<dbReference type="AlphaFoldDB" id="A0AAP0J5Q6"/>
<evidence type="ECO:0000256" key="1">
    <source>
        <dbReference type="SAM" id="MobiDB-lite"/>
    </source>
</evidence>
<evidence type="ECO:0000313" key="2">
    <source>
        <dbReference type="EMBL" id="KAK9126631.1"/>
    </source>
</evidence>
<evidence type="ECO:0000313" key="3">
    <source>
        <dbReference type="Proteomes" id="UP001419268"/>
    </source>
</evidence>